<dbReference type="OrthoDB" id="3216820at2"/>
<dbReference type="Pfam" id="PF04672">
    <property type="entry name" value="Methyltransf_19"/>
    <property type="match status" value="1"/>
</dbReference>
<dbReference type="Gene3D" id="3.40.50.150">
    <property type="entry name" value="Vaccinia Virus protein VP39"/>
    <property type="match status" value="1"/>
</dbReference>
<gene>
    <name evidence="1" type="ordered locus">Tcur_1169</name>
</gene>
<accession>D1A8Q7</accession>
<dbReference type="Proteomes" id="UP000001918">
    <property type="component" value="Chromosome"/>
</dbReference>
<dbReference type="InterPro" id="IPR029063">
    <property type="entry name" value="SAM-dependent_MTases_sf"/>
</dbReference>
<dbReference type="CDD" id="cd02440">
    <property type="entry name" value="AdoMet_MTases"/>
    <property type="match status" value="1"/>
</dbReference>
<dbReference type="PIRSF" id="PIRSF017393">
    <property type="entry name" value="MTase_SAV2177"/>
    <property type="match status" value="1"/>
</dbReference>
<protein>
    <recommendedName>
        <fullName evidence="3">S-adenosyl methyltransferase</fullName>
    </recommendedName>
</protein>
<dbReference type="STRING" id="471852.Tcur_1169"/>
<evidence type="ECO:0000313" key="2">
    <source>
        <dbReference type="Proteomes" id="UP000001918"/>
    </source>
</evidence>
<organism evidence="1 2">
    <name type="scientific">Thermomonospora curvata (strain ATCC 19995 / DSM 43183 / JCM 3096 / KCTC 9072 / NBRC 15933 / NCIMB 10081 / Henssen B9)</name>
    <dbReference type="NCBI Taxonomy" id="471852"/>
    <lineage>
        <taxon>Bacteria</taxon>
        <taxon>Bacillati</taxon>
        <taxon>Actinomycetota</taxon>
        <taxon>Actinomycetes</taxon>
        <taxon>Streptosporangiales</taxon>
        <taxon>Thermomonosporaceae</taxon>
        <taxon>Thermomonospora</taxon>
    </lineage>
</organism>
<keyword evidence="2" id="KW-1185">Reference proteome</keyword>
<proteinExistence type="predicted"/>
<evidence type="ECO:0008006" key="3">
    <source>
        <dbReference type="Google" id="ProtNLM"/>
    </source>
</evidence>
<dbReference type="HOGENOM" id="CLU_067079_1_0_11"/>
<dbReference type="AlphaFoldDB" id="D1A8Q7"/>
<sequence>MSGRRVPEGLNTRMPHPARVYDYWLGGENNFPADRELGDLMARISPDISVSVQAVRAFFKRAVRHLVREAGIRQFLDLGSGLPAQGNVHEVAQRLDPECRVVYVDSDPDVCAHGTALLEGPAAERTRMAQGDIRYPAMVLGHPAVTELLDFDRPVAVLFNAILHVLEDRQEIEAIVGRFADALVPGSRLLISLPSAELLPPGQSEALYGSARMAPYPIFFRTYSQILRLFSGFDLVEPGLVHICQWRPDGPVPQEHRQAAMYGGIGVKR</sequence>
<name>D1A8Q7_THECD</name>
<dbReference type="KEGG" id="tcu:Tcur_1169"/>
<reference evidence="1 2" key="1">
    <citation type="journal article" date="2011" name="Stand. Genomic Sci.">
        <title>Complete genome sequence of Thermomonospora curvata type strain (B9).</title>
        <authorList>
            <person name="Chertkov O."/>
            <person name="Sikorski J."/>
            <person name="Nolan M."/>
            <person name="Lapidus A."/>
            <person name="Lucas S."/>
            <person name="Del Rio T.G."/>
            <person name="Tice H."/>
            <person name="Cheng J.F."/>
            <person name="Goodwin L."/>
            <person name="Pitluck S."/>
            <person name="Liolios K."/>
            <person name="Ivanova N."/>
            <person name="Mavromatis K."/>
            <person name="Mikhailova N."/>
            <person name="Ovchinnikova G."/>
            <person name="Pati A."/>
            <person name="Chen A."/>
            <person name="Palaniappan K."/>
            <person name="Djao O.D."/>
            <person name="Land M."/>
            <person name="Hauser L."/>
            <person name="Chang Y.J."/>
            <person name="Jeffries C.D."/>
            <person name="Brettin T."/>
            <person name="Han C."/>
            <person name="Detter J.C."/>
            <person name="Rohde M."/>
            <person name="Goker M."/>
            <person name="Woyke T."/>
            <person name="Bristow J."/>
            <person name="Eisen J.A."/>
            <person name="Markowitz V."/>
            <person name="Hugenholtz P."/>
            <person name="Klenk H.P."/>
            <person name="Kyrpides N.C."/>
        </authorList>
    </citation>
    <scope>NUCLEOTIDE SEQUENCE [LARGE SCALE GENOMIC DNA]</scope>
    <source>
        <strain evidence="2">ATCC 19995 / DSM 43183 / JCM 3096 / KCTC 9072 / NBRC 15933 / NCIMB 10081 / Henssen B9</strain>
    </source>
</reference>
<dbReference type="EMBL" id="CP001738">
    <property type="protein sequence ID" value="ACY96752.1"/>
    <property type="molecule type" value="Genomic_DNA"/>
</dbReference>
<dbReference type="InterPro" id="IPR006764">
    <property type="entry name" value="SAM_dep_MeTrfase_SAV2177_type"/>
</dbReference>
<dbReference type="eggNOG" id="COG4106">
    <property type="taxonomic scope" value="Bacteria"/>
</dbReference>
<evidence type="ECO:0000313" key="1">
    <source>
        <dbReference type="EMBL" id="ACY96752.1"/>
    </source>
</evidence>
<dbReference type="RefSeq" id="WP_012851536.1">
    <property type="nucleotide sequence ID" value="NC_013510.1"/>
</dbReference>
<dbReference type="SUPFAM" id="SSF53335">
    <property type="entry name" value="S-adenosyl-L-methionine-dependent methyltransferases"/>
    <property type="match status" value="1"/>
</dbReference>